<evidence type="ECO:0000313" key="4">
    <source>
        <dbReference type="EMBL" id="KUJ16015.1"/>
    </source>
</evidence>
<proteinExistence type="predicted"/>
<accession>A0A194X767</accession>
<evidence type="ECO:0000256" key="2">
    <source>
        <dbReference type="ARBA" id="ARBA00022803"/>
    </source>
</evidence>
<keyword evidence="5" id="KW-1185">Reference proteome</keyword>
<dbReference type="PANTHER" id="PTHR45641">
    <property type="entry name" value="TETRATRICOPEPTIDE REPEAT PROTEIN (AFU_ORTHOLOGUE AFUA_6G03870)"/>
    <property type="match status" value="1"/>
</dbReference>
<dbReference type="KEGG" id="psco:LY89DRAFT_101127"/>
<reference evidence="4 5" key="1">
    <citation type="submission" date="2015-10" db="EMBL/GenBank/DDBJ databases">
        <title>Full genome of DAOMC 229536 Phialocephala scopiformis, a fungal endophyte of spruce producing the potent anti-insectan compound rugulosin.</title>
        <authorList>
            <consortium name="DOE Joint Genome Institute"/>
            <person name="Walker A.K."/>
            <person name="Frasz S.L."/>
            <person name="Seifert K.A."/>
            <person name="Miller J.D."/>
            <person name="Mondo S.J."/>
            <person name="Labutti K."/>
            <person name="Lipzen A."/>
            <person name="Dockter R."/>
            <person name="Kennedy M."/>
            <person name="Grigoriev I.V."/>
            <person name="Spatafora J.W."/>
        </authorList>
    </citation>
    <scope>NUCLEOTIDE SEQUENCE [LARGE SCALE GENOMIC DNA]</scope>
    <source>
        <strain evidence="4 5">CBS 120377</strain>
    </source>
</reference>
<protein>
    <submittedName>
        <fullName evidence="4">Uncharacterized protein</fullName>
    </submittedName>
</protein>
<keyword evidence="1" id="KW-0677">Repeat</keyword>
<dbReference type="RefSeq" id="XP_018070370.1">
    <property type="nucleotide sequence ID" value="XM_018205008.1"/>
</dbReference>
<feature type="repeat" description="TPR" evidence="3">
    <location>
        <begin position="69"/>
        <end position="102"/>
    </location>
</feature>
<name>A0A194X767_MOLSC</name>
<sequence>MQRRLLQHAARCSHLALNSLVVDDGLADEYHNLGILYSVQGKLVEAEQMYQRALQGYEKAWGLEHTSTLDTINNLGLLYKKQGKLVEAEQMYQRALQGYEKAIGPDNITTYVPSLKTILNLGLLFERQADLAKARTMFSEALHGYEQVFGPDHAKSENLRDYLYDLDVGVENEASIQIEERADHLQVGSSHFGIKKPPSISKRHSCFCDGLNPIFGCTTT</sequence>
<dbReference type="Gene3D" id="1.25.40.10">
    <property type="entry name" value="Tetratricopeptide repeat domain"/>
    <property type="match status" value="1"/>
</dbReference>
<dbReference type="EMBL" id="KQ947417">
    <property type="protein sequence ID" value="KUJ16015.1"/>
    <property type="molecule type" value="Genomic_DNA"/>
</dbReference>
<feature type="repeat" description="TPR" evidence="3">
    <location>
        <begin position="27"/>
        <end position="60"/>
    </location>
</feature>
<dbReference type="AlphaFoldDB" id="A0A194X767"/>
<dbReference type="SUPFAM" id="SSF48452">
    <property type="entry name" value="TPR-like"/>
    <property type="match status" value="1"/>
</dbReference>
<dbReference type="Proteomes" id="UP000070700">
    <property type="component" value="Unassembled WGS sequence"/>
</dbReference>
<organism evidence="4 5">
    <name type="scientific">Mollisia scopiformis</name>
    <name type="common">Conifer needle endophyte fungus</name>
    <name type="synonym">Phialocephala scopiformis</name>
    <dbReference type="NCBI Taxonomy" id="149040"/>
    <lineage>
        <taxon>Eukaryota</taxon>
        <taxon>Fungi</taxon>
        <taxon>Dikarya</taxon>
        <taxon>Ascomycota</taxon>
        <taxon>Pezizomycotina</taxon>
        <taxon>Leotiomycetes</taxon>
        <taxon>Helotiales</taxon>
        <taxon>Mollisiaceae</taxon>
        <taxon>Mollisia</taxon>
    </lineage>
</organism>
<evidence type="ECO:0000256" key="3">
    <source>
        <dbReference type="PROSITE-ProRule" id="PRU00339"/>
    </source>
</evidence>
<dbReference type="GeneID" id="28814734"/>
<dbReference type="OrthoDB" id="626167at2759"/>
<keyword evidence="2 3" id="KW-0802">TPR repeat</keyword>
<evidence type="ECO:0000313" key="5">
    <source>
        <dbReference type="Proteomes" id="UP000070700"/>
    </source>
</evidence>
<dbReference type="PROSITE" id="PS50005">
    <property type="entry name" value="TPR"/>
    <property type="match status" value="2"/>
</dbReference>
<dbReference type="STRING" id="149040.A0A194X767"/>
<dbReference type="InterPro" id="IPR019734">
    <property type="entry name" value="TPR_rpt"/>
</dbReference>
<dbReference type="InParanoid" id="A0A194X767"/>
<gene>
    <name evidence="4" type="ORF">LY89DRAFT_101127</name>
</gene>
<evidence type="ECO:0000256" key="1">
    <source>
        <dbReference type="ARBA" id="ARBA00022737"/>
    </source>
</evidence>
<dbReference type="Pfam" id="PF13374">
    <property type="entry name" value="TPR_10"/>
    <property type="match status" value="1"/>
</dbReference>
<dbReference type="PANTHER" id="PTHR45641:SF19">
    <property type="entry name" value="NEPHROCYSTIN-3"/>
    <property type="match status" value="1"/>
</dbReference>
<dbReference type="SMART" id="SM00028">
    <property type="entry name" value="TPR"/>
    <property type="match status" value="3"/>
</dbReference>
<dbReference type="InterPro" id="IPR011990">
    <property type="entry name" value="TPR-like_helical_dom_sf"/>
</dbReference>
<dbReference type="Pfam" id="PF13424">
    <property type="entry name" value="TPR_12"/>
    <property type="match status" value="1"/>
</dbReference>